<dbReference type="RefSeq" id="WP_128384470.1">
    <property type="nucleotide sequence ID" value="NZ_CP035033.1"/>
</dbReference>
<dbReference type="Proteomes" id="UP000285478">
    <property type="component" value="Chromosome"/>
</dbReference>
<dbReference type="SUPFAM" id="SSF52540">
    <property type="entry name" value="P-loop containing nucleoside triphosphate hydrolases"/>
    <property type="match status" value="1"/>
</dbReference>
<dbReference type="PIRSF" id="PIRSF005496">
    <property type="entry name" value="ATP_hel_hrpB"/>
    <property type="match status" value="1"/>
</dbReference>
<dbReference type="GO" id="GO:0003676">
    <property type="term" value="F:nucleic acid binding"/>
    <property type="evidence" value="ECO:0007669"/>
    <property type="project" value="InterPro"/>
</dbReference>
<keyword evidence="1" id="KW-0547">Nucleotide-binding</keyword>
<dbReference type="InterPro" id="IPR010225">
    <property type="entry name" value="HrpB"/>
</dbReference>
<evidence type="ECO:0000259" key="7">
    <source>
        <dbReference type="PROSITE" id="PS51194"/>
    </source>
</evidence>
<dbReference type="InterPro" id="IPR007502">
    <property type="entry name" value="Helicase-assoc_dom"/>
</dbReference>
<evidence type="ECO:0000256" key="5">
    <source>
        <dbReference type="SAM" id="MobiDB-lite"/>
    </source>
</evidence>
<evidence type="ECO:0000259" key="6">
    <source>
        <dbReference type="PROSITE" id="PS51192"/>
    </source>
</evidence>
<dbReference type="InterPro" id="IPR013689">
    <property type="entry name" value="RNA_helicase_ATP-dep_HrpB_C"/>
</dbReference>
<dbReference type="NCBIfam" id="TIGR01970">
    <property type="entry name" value="DEAH_box_HrpB"/>
    <property type="match status" value="1"/>
</dbReference>
<feature type="region of interest" description="Disordered" evidence="5">
    <location>
        <begin position="830"/>
        <end position="855"/>
    </location>
</feature>
<evidence type="ECO:0000313" key="9">
    <source>
        <dbReference type="Proteomes" id="UP000285478"/>
    </source>
</evidence>
<feature type="domain" description="Helicase ATP-binding" evidence="6">
    <location>
        <begin position="14"/>
        <end position="168"/>
    </location>
</feature>
<keyword evidence="2" id="KW-0378">Hydrolase</keyword>
<sequence>MADLPIIPILPAIRQGLAEHDNLVLQAEPGAGKSTAVPLELLKSPWLNGRKVLLLEPRRLAVKSIAYYLSEQLGETVGQRIGYQIRNERRVSRETQLEIVTEGILTRRLQQDPELSDVALVIFDEFHERSLHADLALSLCLDVQAALRDDLRLLVMSATIDLDAVQSLLAANGASVAQAQAPGRTYPVSEHYLPKPLASTHFREVLPALIQQIRQAWQETEKDILVFLAGQGEIRRVQERLEETPWSNTVMRPLYGALKPEEQELALVPDADGRRKVVLATNIAETSLTIDGISAVVDSGLSRKALYDVSSGMTALTTQRVSKASAEQRKGRAGRLAAGRAYRLWTESQQLQLADFDPPEIEQADLSAVCLELAIWGIHNPADLNWMTPPPKAHFDAAQALLMALDLLTDTGQATDWGRKAAEFGWSPRLAVMCLKAESVCDLSPNQAKTLATDLAAILSERDVLQTRDDADLVQRVLALQAYRQNRSSACQAYPVQRSAMEQALKNARSALKKLNESSPCQPLSLAMLQAECGKLVALAYPDRVAKRRGAKAARFQLSNGKGAVLAEFDPLAQQDWLAVAQLDGQRQDGRIYLAAPLDVADIETLFAEQIEERPYLGLNKSKGELAAVQQRWLHRLLLSEKPLKNPDPDTLQKALLALLAEDLSYLPWRENTQAWLKRVNWLAGFDSGHETPFPNFDQAWLKAHLDDWLAPYLNGVTTIKGLQSLDVLMLLQSQLTYEQQQVLAQQAPTHYTTPSGHRVRIDYSGASPKVSVILQEMFGELTSPRLAWGQVPLTFELLSPARRPIQVTSDLANFWQTSYFEVAKDMKGRYPKHRWPDKPLEEKPGRSVKSKPAQ</sequence>
<keyword evidence="3 8" id="KW-0347">Helicase</keyword>
<feature type="domain" description="Helicase C-terminal" evidence="7">
    <location>
        <begin position="212"/>
        <end position="377"/>
    </location>
</feature>
<dbReference type="InterPro" id="IPR049614">
    <property type="entry name" value="HrpB_DEXH"/>
</dbReference>
<evidence type="ECO:0000256" key="1">
    <source>
        <dbReference type="ARBA" id="ARBA00022741"/>
    </source>
</evidence>
<accession>A0A410H1K9</accession>
<dbReference type="PANTHER" id="PTHR43519">
    <property type="entry name" value="ATP-DEPENDENT RNA HELICASE HRPB"/>
    <property type="match status" value="1"/>
</dbReference>
<dbReference type="SMART" id="SM00487">
    <property type="entry name" value="DEXDc"/>
    <property type="match status" value="1"/>
</dbReference>
<dbReference type="Pfam" id="PF08482">
    <property type="entry name" value="HrpB_C"/>
    <property type="match status" value="1"/>
</dbReference>
<dbReference type="Pfam" id="PF00270">
    <property type="entry name" value="DEAD"/>
    <property type="match status" value="1"/>
</dbReference>
<keyword evidence="9" id="KW-1185">Reference proteome</keyword>
<dbReference type="InterPro" id="IPR011545">
    <property type="entry name" value="DEAD/DEAH_box_helicase_dom"/>
</dbReference>
<evidence type="ECO:0000256" key="4">
    <source>
        <dbReference type="ARBA" id="ARBA00022840"/>
    </source>
</evidence>
<evidence type="ECO:0000256" key="3">
    <source>
        <dbReference type="ARBA" id="ARBA00022806"/>
    </source>
</evidence>
<dbReference type="GO" id="GO:0005524">
    <property type="term" value="F:ATP binding"/>
    <property type="evidence" value="ECO:0007669"/>
    <property type="project" value="UniProtKB-KW"/>
</dbReference>
<dbReference type="SMART" id="SM00847">
    <property type="entry name" value="HA2"/>
    <property type="match status" value="1"/>
</dbReference>
<dbReference type="KEGG" id="htr:EPV75_03410"/>
<dbReference type="CDD" id="cd17990">
    <property type="entry name" value="DEXHc_HrpB"/>
    <property type="match status" value="1"/>
</dbReference>
<dbReference type="GO" id="GO:0004386">
    <property type="term" value="F:helicase activity"/>
    <property type="evidence" value="ECO:0007669"/>
    <property type="project" value="UniProtKB-KW"/>
</dbReference>
<dbReference type="PROSITE" id="PS51194">
    <property type="entry name" value="HELICASE_CTER"/>
    <property type="match status" value="1"/>
</dbReference>
<organism evidence="8 9">
    <name type="scientific">Hydrogenovibrio thermophilus</name>
    <dbReference type="NCBI Taxonomy" id="265883"/>
    <lineage>
        <taxon>Bacteria</taxon>
        <taxon>Pseudomonadati</taxon>
        <taxon>Pseudomonadota</taxon>
        <taxon>Gammaproteobacteria</taxon>
        <taxon>Thiotrichales</taxon>
        <taxon>Piscirickettsiaceae</taxon>
        <taxon>Hydrogenovibrio</taxon>
    </lineage>
</organism>
<reference evidence="8 9" key="1">
    <citation type="journal article" date="2018" name="Environ. Microbiol.">
        <title>Genomes of ubiquitous marine and hypersaline Hydrogenovibrio, Thiomicrorhabdus and Thiomicrospira spp. encode a diversity of mechanisms to sustain chemolithoautotrophy in heterogeneous environments.</title>
        <authorList>
            <person name="Scott K.M."/>
            <person name="Williams J."/>
            <person name="Porter C.M.B."/>
            <person name="Russel S."/>
            <person name="Harmer T.L."/>
            <person name="Paul J.H."/>
            <person name="Antonen K.M."/>
            <person name="Bridges M.K."/>
            <person name="Camper G.J."/>
            <person name="Campla C.K."/>
            <person name="Casella L.G."/>
            <person name="Chase E."/>
            <person name="Conrad J.W."/>
            <person name="Cruz M.C."/>
            <person name="Dunlap D.S."/>
            <person name="Duran L."/>
            <person name="Fahsbender E.M."/>
            <person name="Goldsmith D.B."/>
            <person name="Keeley R.F."/>
            <person name="Kondoff M.R."/>
            <person name="Kussy B.I."/>
            <person name="Lane M.K."/>
            <person name="Lawler S."/>
            <person name="Leigh B.A."/>
            <person name="Lewis C."/>
            <person name="Lostal L.M."/>
            <person name="Marking D."/>
            <person name="Mancera P.A."/>
            <person name="McClenthan E.C."/>
            <person name="McIntyre E.A."/>
            <person name="Mine J.A."/>
            <person name="Modi S."/>
            <person name="Moore B.D."/>
            <person name="Morgan W.A."/>
            <person name="Nelson K.M."/>
            <person name="Nguyen K.N."/>
            <person name="Ogburn N."/>
            <person name="Parrino D.G."/>
            <person name="Pedapudi A.D."/>
            <person name="Pelham R.P."/>
            <person name="Preece A.M."/>
            <person name="Rampersad E.A."/>
            <person name="Richardson J.C."/>
            <person name="Rodgers C.M."/>
            <person name="Schaffer B.L."/>
            <person name="Sheridan N.E."/>
            <person name="Solone M.R."/>
            <person name="Staley Z.R."/>
            <person name="Tabuchi M."/>
            <person name="Waide R.J."/>
            <person name="Wanjugi P.W."/>
            <person name="Young S."/>
            <person name="Clum A."/>
            <person name="Daum C."/>
            <person name="Huntemann M."/>
            <person name="Ivanova N."/>
            <person name="Kyrpides N."/>
            <person name="Mikhailova N."/>
            <person name="Palaniappan K."/>
            <person name="Pillay M."/>
            <person name="Reddy T.B.K."/>
            <person name="Shapiro N."/>
            <person name="Stamatis D."/>
            <person name="Varghese N."/>
            <person name="Woyke T."/>
            <person name="Boden R."/>
            <person name="Freyermuth S.K."/>
            <person name="Kerfeld C.A."/>
        </authorList>
    </citation>
    <scope>NUCLEOTIDE SEQUENCE [LARGE SCALE GENOMIC DNA]</scope>
    <source>
        <strain evidence="8 9">JR-2</strain>
    </source>
</reference>
<proteinExistence type="predicted"/>
<gene>
    <name evidence="8" type="primary">hrpB</name>
    <name evidence="8" type="ORF">EPV75_03410</name>
</gene>
<protein>
    <submittedName>
        <fullName evidence="8">ATP-dependent helicase HrpB</fullName>
    </submittedName>
</protein>
<evidence type="ECO:0000256" key="2">
    <source>
        <dbReference type="ARBA" id="ARBA00022801"/>
    </source>
</evidence>
<dbReference type="AlphaFoldDB" id="A0A410H1K9"/>
<dbReference type="Gene3D" id="1.20.120.1080">
    <property type="match status" value="1"/>
</dbReference>
<dbReference type="GO" id="GO:0016787">
    <property type="term" value="F:hydrolase activity"/>
    <property type="evidence" value="ECO:0007669"/>
    <property type="project" value="UniProtKB-KW"/>
</dbReference>
<dbReference type="SMART" id="SM00490">
    <property type="entry name" value="HELICc"/>
    <property type="match status" value="1"/>
</dbReference>
<evidence type="ECO:0000313" key="8">
    <source>
        <dbReference type="EMBL" id="QAB14785.1"/>
    </source>
</evidence>
<keyword evidence="4" id="KW-0067">ATP-binding</keyword>
<dbReference type="PROSITE" id="PS51192">
    <property type="entry name" value="HELICASE_ATP_BIND_1"/>
    <property type="match status" value="1"/>
</dbReference>
<dbReference type="EMBL" id="CP035033">
    <property type="protein sequence ID" value="QAB14785.1"/>
    <property type="molecule type" value="Genomic_DNA"/>
</dbReference>
<dbReference type="InterPro" id="IPR027417">
    <property type="entry name" value="P-loop_NTPase"/>
</dbReference>
<dbReference type="PANTHER" id="PTHR43519:SF1">
    <property type="entry name" value="ATP-DEPENDENT RNA HELICASE HRPB"/>
    <property type="match status" value="1"/>
</dbReference>
<feature type="compositionally biased region" description="Basic and acidic residues" evidence="5">
    <location>
        <begin position="830"/>
        <end position="846"/>
    </location>
</feature>
<dbReference type="InterPro" id="IPR014001">
    <property type="entry name" value="Helicase_ATP-bd"/>
</dbReference>
<dbReference type="Pfam" id="PF00271">
    <property type="entry name" value="Helicase_C"/>
    <property type="match status" value="1"/>
</dbReference>
<dbReference type="CDD" id="cd18791">
    <property type="entry name" value="SF2_C_RHA"/>
    <property type="match status" value="1"/>
</dbReference>
<dbReference type="FunFam" id="3.40.50.300:FF:002125">
    <property type="entry name" value="ATP-dependent helicase HrpB"/>
    <property type="match status" value="1"/>
</dbReference>
<name>A0A410H1K9_9GAMM</name>
<dbReference type="InterPro" id="IPR001650">
    <property type="entry name" value="Helicase_C-like"/>
</dbReference>
<dbReference type="Gene3D" id="3.40.50.300">
    <property type="entry name" value="P-loop containing nucleotide triphosphate hydrolases"/>
    <property type="match status" value="2"/>
</dbReference>